<dbReference type="EMBL" id="HACG01006796">
    <property type="protein sequence ID" value="CEK53661.1"/>
    <property type="molecule type" value="Transcribed_RNA"/>
</dbReference>
<evidence type="ECO:0000256" key="1">
    <source>
        <dbReference type="ARBA" id="ARBA00022723"/>
    </source>
</evidence>
<evidence type="ECO:0000256" key="4">
    <source>
        <dbReference type="ARBA" id="ARBA00023157"/>
    </source>
</evidence>
<protein>
    <recommendedName>
        <fullName evidence="6">ADAMTS cysteine-rich domain-containing protein</fullName>
    </recommendedName>
</protein>
<keyword evidence="3" id="KW-0862">Zinc</keyword>
<dbReference type="InterPro" id="IPR041645">
    <property type="entry name" value="ADAMTS_CR_2"/>
</dbReference>
<evidence type="ECO:0000256" key="2">
    <source>
        <dbReference type="ARBA" id="ARBA00022801"/>
    </source>
</evidence>
<dbReference type="Pfam" id="PF17771">
    <property type="entry name" value="ADAMTS_CR_2"/>
    <property type="match status" value="1"/>
</dbReference>
<feature type="non-terminal residue" evidence="7">
    <location>
        <position position="1"/>
    </location>
</feature>
<name>A0A0B6YCU1_9EUPU</name>
<organism evidence="7">
    <name type="scientific">Arion vulgaris</name>
    <dbReference type="NCBI Taxonomy" id="1028688"/>
    <lineage>
        <taxon>Eukaryota</taxon>
        <taxon>Metazoa</taxon>
        <taxon>Spiralia</taxon>
        <taxon>Lophotrochozoa</taxon>
        <taxon>Mollusca</taxon>
        <taxon>Gastropoda</taxon>
        <taxon>Heterobranchia</taxon>
        <taxon>Euthyneura</taxon>
        <taxon>Panpulmonata</taxon>
        <taxon>Eupulmonata</taxon>
        <taxon>Stylommatophora</taxon>
        <taxon>Helicina</taxon>
        <taxon>Arionoidea</taxon>
        <taxon>Arionidae</taxon>
        <taxon>Arion</taxon>
    </lineage>
</organism>
<dbReference type="Gene3D" id="3.40.1620.60">
    <property type="match status" value="1"/>
</dbReference>
<keyword evidence="1" id="KW-0479">Metal-binding</keyword>
<keyword evidence="2" id="KW-0378">Hydrolase</keyword>
<gene>
    <name evidence="7" type="primary">ORF20952</name>
</gene>
<dbReference type="GO" id="GO:0016787">
    <property type="term" value="F:hydrolase activity"/>
    <property type="evidence" value="ECO:0007669"/>
    <property type="project" value="UniProtKB-KW"/>
</dbReference>
<keyword evidence="4" id="KW-1015">Disulfide bond</keyword>
<keyword evidence="5" id="KW-0325">Glycoprotein</keyword>
<feature type="domain" description="ADAMTS cysteine-rich" evidence="6">
    <location>
        <begin position="38"/>
        <end position="80"/>
    </location>
</feature>
<evidence type="ECO:0000259" key="6">
    <source>
        <dbReference type="Pfam" id="PF17771"/>
    </source>
</evidence>
<feature type="non-terminal residue" evidence="7">
    <location>
        <position position="96"/>
    </location>
</feature>
<proteinExistence type="predicted"/>
<evidence type="ECO:0000256" key="3">
    <source>
        <dbReference type="ARBA" id="ARBA00022833"/>
    </source>
</evidence>
<dbReference type="GO" id="GO:0046872">
    <property type="term" value="F:metal ion binding"/>
    <property type="evidence" value="ECO:0007669"/>
    <property type="project" value="UniProtKB-KW"/>
</dbReference>
<accession>A0A0B6YCU1</accession>
<dbReference type="AlphaFoldDB" id="A0A0B6YCU1"/>
<reference evidence="7" key="1">
    <citation type="submission" date="2014-12" db="EMBL/GenBank/DDBJ databases">
        <title>Insight into the proteome of Arion vulgaris.</title>
        <authorList>
            <person name="Aradska J."/>
            <person name="Bulat T."/>
            <person name="Smidak R."/>
            <person name="Sarate P."/>
            <person name="Gangsoo J."/>
            <person name="Sialana F."/>
            <person name="Bilban M."/>
            <person name="Lubec G."/>
        </authorList>
    </citation>
    <scope>NUCLEOTIDE SEQUENCE</scope>
    <source>
        <tissue evidence="7">Skin</tissue>
    </source>
</reference>
<evidence type="ECO:0000313" key="7">
    <source>
        <dbReference type="EMBL" id="CEK53661.1"/>
    </source>
</evidence>
<evidence type="ECO:0000256" key="5">
    <source>
        <dbReference type="ARBA" id="ARBA00023180"/>
    </source>
</evidence>
<sequence>IAIIKANITRILSELPACISNVQTPVPEYTATAKLVAGQIYSSKVQCQMMHGPKSRVCHGPSFSPVSDICTSMFCMTEATLDVGNVECNEYFAAEG</sequence>